<accession>C6Q2P6</accession>
<gene>
    <name evidence="1" type="ORF">CcarbDRAFT_5314</name>
</gene>
<name>C6Q2P6_9CLOT</name>
<protein>
    <recommendedName>
        <fullName evidence="3">DUF4367 domain-containing protein</fullName>
    </recommendedName>
</protein>
<dbReference type="AlphaFoldDB" id="C6Q2P6"/>
<comment type="caution">
    <text evidence="1">The sequence shown here is derived from an EMBL/GenBank/DDBJ whole genome shotgun (WGS) entry which is preliminary data.</text>
</comment>
<dbReference type="Proteomes" id="UP000004198">
    <property type="component" value="Unassembled WGS sequence"/>
</dbReference>
<dbReference type="PANTHER" id="PTHR37507:SF2">
    <property type="entry name" value="SPORULATION PROTEIN YDCC"/>
    <property type="match status" value="1"/>
</dbReference>
<dbReference type="RefSeq" id="WP_007064197.1">
    <property type="nucleotide sequence ID" value="NZ_ACVI01000192.1"/>
</dbReference>
<dbReference type="InterPro" id="IPR029046">
    <property type="entry name" value="LolA/LolB/LppX"/>
</dbReference>
<proteinExistence type="predicted"/>
<dbReference type="KEGG" id="cck:Ccar_07905"/>
<dbReference type="EMBL" id="ACVI01000192">
    <property type="protein sequence ID" value="EET84237.1"/>
    <property type="molecule type" value="Genomic_DNA"/>
</dbReference>
<dbReference type="eggNOG" id="COG2834">
    <property type="taxonomic scope" value="Bacteria"/>
</dbReference>
<dbReference type="Gene3D" id="2.50.20.10">
    <property type="entry name" value="Lipoprotein localisation LolA/LolB/LppX"/>
    <property type="match status" value="1"/>
</dbReference>
<evidence type="ECO:0000313" key="1">
    <source>
        <dbReference type="EMBL" id="EET84237.1"/>
    </source>
</evidence>
<evidence type="ECO:0008006" key="3">
    <source>
        <dbReference type="Google" id="ProtNLM"/>
    </source>
</evidence>
<dbReference type="PROSITE" id="PS51257">
    <property type="entry name" value="PROKAR_LIPOPROTEIN"/>
    <property type="match status" value="1"/>
</dbReference>
<dbReference type="PANTHER" id="PTHR37507">
    <property type="entry name" value="SPORULATION PROTEIN YDCC"/>
    <property type="match status" value="1"/>
</dbReference>
<dbReference type="OrthoDB" id="2389132at2"/>
<sequence length="370" mass="42011">MKKRILAIFTATLITASLFQGCGSLKKDTIIPGEVINKAMSAYEKPKSYYGEAKLEIYENGKLSEKADMKEWADNSSNKMRRRYELNSSISGKNISTNDGNKVLVYMVKDKKAMSMKAGNNLSDSNNDYKSQLMKQLSSISKTHDLTYKGEESVNGFKTYHLYAKPKQKNSILGDMNYWIDEGSWFVIKCTSESSNMKTDTEYTKIKFSPKLDNSLFTQNIPSDVKIEDIDNNSELKENKIDMKQAEKIAGKPILTLKETSGYKLKSVTYMDAPGVKHKEINQTYEKNGADQLILTTIVPYDNKDTQKDDTKIDGEKDITIRGKKGMSMEEPIKTISWSEDGFNYNLLIQDPTLNVDNGKKLVESLQYYK</sequence>
<keyword evidence="2" id="KW-1185">Reference proteome</keyword>
<dbReference type="STRING" id="536227.Ccar_07905"/>
<reference evidence="1 2" key="1">
    <citation type="submission" date="2009-06" db="EMBL/GenBank/DDBJ databases">
        <title>The draft genome of Clostridium carboxidivorans P7.</title>
        <authorList>
            <consortium name="US DOE Joint Genome Institute (JGI-PGF)"/>
            <person name="Lucas S."/>
            <person name="Copeland A."/>
            <person name="Lapidus A."/>
            <person name="Glavina del Rio T."/>
            <person name="Tice H."/>
            <person name="Bruce D."/>
            <person name="Goodwin L."/>
            <person name="Pitluck S."/>
            <person name="Larimer F."/>
            <person name="Land M.L."/>
            <person name="Hauser L."/>
            <person name="Hemme C.L."/>
        </authorList>
    </citation>
    <scope>NUCLEOTIDE SEQUENCE [LARGE SCALE GENOMIC DNA]</scope>
    <source>
        <strain evidence="1 2">P7</strain>
    </source>
</reference>
<dbReference type="InterPro" id="IPR052944">
    <property type="entry name" value="Sporulation_related"/>
</dbReference>
<dbReference type="PATRIC" id="fig|536227.13.peg.1662"/>
<dbReference type="SUPFAM" id="SSF89392">
    <property type="entry name" value="Prokaryotic lipoproteins and lipoprotein localization factors"/>
    <property type="match status" value="1"/>
</dbReference>
<evidence type="ECO:0000313" key="2">
    <source>
        <dbReference type="Proteomes" id="UP000004198"/>
    </source>
</evidence>
<organism evidence="1 2">
    <name type="scientific">Clostridium carboxidivorans P7</name>
    <dbReference type="NCBI Taxonomy" id="536227"/>
    <lineage>
        <taxon>Bacteria</taxon>
        <taxon>Bacillati</taxon>
        <taxon>Bacillota</taxon>
        <taxon>Clostridia</taxon>
        <taxon>Eubacteriales</taxon>
        <taxon>Clostridiaceae</taxon>
        <taxon>Clostridium</taxon>
    </lineage>
</organism>